<dbReference type="HOGENOM" id="CLU_015980_0_0_1"/>
<sequence length="687" mass="74429">MARPSSKARAPMSLEALLDEENREVIAALDRKRPTSPMPKVGTSARTATPPPVRSMLDVDSPTRAPRHGSSVGLDGGLASPPAGARRKSVQLDPSDPSTYTSPHTSKPNSPVLTKSIPLATRHRNSSEHERPTGLPKVEDDDKRGFEQNYQFDMASIPSSAGATPRSQADTKRPREGSSSAMAAAMSGDLAALNLPPSSIPNHNSSARLSHSRSPVSKTRKPEPSKSGTLLIPSASIRPLTTQSGTIVDDQAHRRLSNKSSSFSTVATDDSEEVQGRMSVDTNGQEEALIESSDDDVMSPSSDEDDTRGRSGRRKTSDTGQVEDPKSPDSAETTSPETERRQSATTQSVKSLLEPSISITSPTGESLTEGKSEVRPDNNFVSPSSVTTSVEDEDEDEGQAAIRKAKSLGLNVSPLDSRVHDRHVRIVLRGDWLHFNQQSEAGHRTARLYLVCSDLSVEAMYAMEWVVGTMLRDGDTLLAIYAIEDENAGKTSEADREMLQAEGTQAGKEASEVMATLTRQTTQGGGTSIGLDSKNRYIPATEAESLTGSMDARKTSKRELERLRAIEEITQNFIKLVRKTTLQVRCMIEVIHCKSPKHLILGAIDELEPTLCVVGTRGRSSLKGVLLGSFSNYLVTKSSVPVMVARRRLKKPRSQVKVSSNKIRLSNNLTASNLPVKRRGLEQARID</sequence>
<dbReference type="Gene3D" id="3.40.50.620">
    <property type="entry name" value="HUPs"/>
    <property type="match status" value="1"/>
</dbReference>
<evidence type="ECO:0000259" key="2">
    <source>
        <dbReference type="Pfam" id="PF00582"/>
    </source>
</evidence>
<proteinExistence type="predicted"/>
<feature type="compositionally biased region" description="Polar residues" evidence="1">
    <location>
        <begin position="357"/>
        <end position="366"/>
    </location>
</feature>
<dbReference type="PRINTS" id="PR01438">
    <property type="entry name" value="UNVRSLSTRESS"/>
</dbReference>
<evidence type="ECO:0000256" key="1">
    <source>
        <dbReference type="SAM" id="MobiDB-lite"/>
    </source>
</evidence>
<feature type="domain" description="UspA" evidence="2">
    <location>
        <begin position="450"/>
        <end position="646"/>
    </location>
</feature>
<dbReference type="InterPro" id="IPR006016">
    <property type="entry name" value="UspA"/>
</dbReference>
<feature type="compositionally biased region" description="Polar residues" evidence="1">
    <location>
        <begin position="258"/>
        <end position="268"/>
    </location>
</feature>
<dbReference type="Proteomes" id="UP000027920">
    <property type="component" value="Unassembled WGS sequence"/>
</dbReference>
<feature type="compositionally biased region" description="Polar residues" evidence="1">
    <location>
        <begin position="157"/>
        <end position="168"/>
    </location>
</feature>
<protein>
    <recommendedName>
        <fullName evidence="2">UspA domain-containing protein</fullName>
    </recommendedName>
</protein>
<dbReference type="PANTHER" id="PTHR46100">
    <property type="entry name" value="IMP2'P"/>
    <property type="match status" value="1"/>
</dbReference>
<feature type="compositionally biased region" description="Acidic residues" evidence="1">
    <location>
        <begin position="288"/>
        <end position="306"/>
    </location>
</feature>
<feature type="compositionally biased region" description="Polar residues" evidence="1">
    <location>
        <begin position="196"/>
        <end position="217"/>
    </location>
</feature>
<dbReference type="Pfam" id="PF00582">
    <property type="entry name" value="Usp"/>
    <property type="match status" value="1"/>
</dbReference>
<dbReference type="InterPro" id="IPR006015">
    <property type="entry name" value="Universal_stress_UspA"/>
</dbReference>
<organism evidence="3 4">
    <name type="scientific">Exophiala aquamarina CBS 119918</name>
    <dbReference type="NCBI Taxonomy" id="1182545"/>
    <lineage>
        <taxon>Eukaryota</taxon>
        <taxon>Fungi</taxon>
        <taxon>Dikarya</taxon>
        <taxon>Ascomycota</taxon>
        <taxon>Pezizomycotina</taxon>
        <taxon>Eurotiomycetes</taxon>
        <taxon>Chaetothyriomycetidae</taxon>
        <taxon>Chaetothyriales</taxon>
        <taxon>Herpotrichiellaceae</taxon>
        <taxon>Exophiala</taxon>
    </lineage>
</organism>
<feature type="compositionally biased region" description="Polar residues" evidence="1">
    <location>
        <begin position="96"/>
        <end position="113"/>
    </location>
</feature>
<dbReference type="OrthoDB" id="992776at2759"/>
<comment type="caution">
    <text evidence="3">The sequence shown here is derived from an EMBL/GenBank/DDBJ whole genome shotgun (WGS) entry which is preliminary data.</text>
</comment>
<gene>
    <name evidence="3" type="ORF">A1O9_09967</name>
</gene>
<dbReference type="PANTHER" id="PTHR46100:SF4">
    <property type="entry name" value="USPA DOMAIN-CONTAINING PROTEIN"/>
    <property type="match status" value="1"/>
</dbReference>
<evidence type="ECO:0000313" key="3">
    <source>
        <dbReference type="EMBL" id="KEF54172.1"/>
    </source>
</evidence>
<keyword evidence="4" id="KW-1185">Reference proteome</keyword>
<reference evidence="3 4" key="1">
    <citation type="submission" date="2013-03" db="EMBL/GenBank/DDBJ databases">
        <title>The Genome Sequence of Exophiala aquamarina CBS 119918.</title>
        <authorList>
            <consortium name="The Broad Institute Genomics Platform"/>
            <person name="Cuomo C."/>
            <person name="de Hoog S."/>
            <person name="Gorbushina A."/>
            <person name="Walker B."/>
            <person name="Young S.K."/>
            <person name="Zeng Q."/>
            <person name="Gargeya S."/>
            <person name="Fitzgerald M."/>
            <person name="Haas B."/>
            <person name="Abouelleil A."/>
            <person name="Allen A.W."/>
            <person name="Alvarado L."/>
            <person name="Arachchi H.M."/>
            <person name="Berlin A.M."/>
            <person name="Chapman S.B."/>
            <person name="Gainer-Dewar J."/>
            <person name="Goldberg J."/>
            <person name="Griggs A."/>
            <person name="Gujja S."/>
            <person name="Hansen M."/>
            <person name="Howarth C."/>
            <person name="Imamovic A."/>
            <person name="Ireland A."/>
            <person name="Larimer J."/>
            <person name="McCowan C."/>
            <person name="Murphy C."/>
            <person name="Pearson M."/>
            <person name="Poon T.W."/>
            <person name="Priest M."/>
            <person name="Roberts A."/>
            <person name="Saif S."/>
            <person name="Shea T."/>
            <person name="Sisk P."/>
            <person name="Sykes S."/>
            <person name="Wortman J."/>
            <person name="Nusbaum C."/>
            <person name="Birren B."/>
        </authorList>
    </citation>
    <scope>NUCLEOTIDE SEQUENCE [LARGE SCALE GENOMIC DNA]</scope>
    <source>
        <strain evidence="3 4">CBS 119918</strain>
    </source>
</reference>
<dbReference type="SUPFAM" id="SSF52402">
    <property type="entry name" value="Adenine nucleotide alpha hydrolases-like"/>
    <property type="match status" value="1"/>
</dbReference>
<feature type="region of interest" description="Disordered" evidence="1">
    <location>
        <begin position="25"/>
        <end position="396"/>
    </location>
</feature>
<dbReference type="GeneID" id="25284875"/>
<feature type="compositionally biased region" description="Basic and acidic residues" evidence="1">
    <location>
        <begin position="125"/>
        <end position="146"/>
    </location>
</feature>
<dbReference type="InterPro" id="IPR014729">
    <property type="entry name" value="Rossmann-like_a/b/a_fold"/>
</dbReference>
<accession>A0A072P392</accession>
<dbReference type="STRING" id="1182545.A0A072P392"/>
<feature type="compositionally biased region" description="Low complexity" evidence="1">
    <location>
        <begin position="177"/>
        <end position="193"/>
    </location>
</feature>
<name>A0A072P392_9EURO</name>
<evidence type="ECO:0000313" key="4">
    <source>
        <dbReference type="Proteomes" id="UP000027920"/>
    </source>
</evidence>
<dbReference type="RefSeq" id="XP_013256762.1">
    <property type="nucleotide sequence ID" value="XM_013401308.1"/>
</dbReference>
<dbReference type="AlphaFoldDB" id="A0A072P392"/>
<dbReference type="EMBL" id="AMGV01000011">
    <property type="protein sequence ID" value="KEF54172.1"/>
    <property type="molecule type" value="Genomic_DNA"/>
</dbReference>
<dbReference type="CDD" id="cd23659">
    <property type="entry name" value="USP_At3g01520-like"/>
    <property type="match status" value="1"/>
</dbReference>
<dbReference type="VEuPathDB" id="FungiDB:A1O9_09967"/>